<evidence type="ECO:0000256" key="4">
    <source>
        <dbReference type="ARBA" id="ARBA00022454"/>
    </source>
</evidence>
<dbReference type="PRINTS" id="PR01365">
    <property type="entry name" value="TELOMERASERT"/>
</dbReference>
<dbReference type="CDD" id="cd01648">
    <property type="entry name" value="TERT"/>
    <property type="match status" value="1"/>
</dbReference>
<evidence type="ECO:0000256" key="9">
    <source>
        <dbReference type="ARBA" id="ARBA00022895"/>
    </source>
</evidence>
<dbReference type="SUPFAM" id="SSF56672">
    <property type="entry name" value="DNA/RNA polymerases"/>
    <property type="match status" value="1"/>
</dbReference>
<keyword evidence="11 13" id="KW-0539">Nucleus</keyword>
<evidence type="ECO:0000256" key="2">
    <source>
        <dbReference type="ARBA" id="ARBA00012493"/>
    </source>
</evidence>
<dbReference type="InterPro" id="IPR003545">
    <property type="entry name" value="Telomerase_RT"/>
</dbReference>
<evidence type="ECO:0000256" key="8">
    <source>
        <dbReference type="ARBA" id="ARBA00022842"/>
    </source>
</evidence>
<evidence type="ECO:0000313" key="15">
    <source>
        <dbReference type="EMBL" id="SMN22236.1"/>
    </source>
</evidence>
<evidence type="ECO:0000256" key="6">
    <source>
        <dbReference type="ARBA" id="ARBA00022695"/>
    </source>
</evidence>
<keyword evidence="16" id="KW-1185">Reference proteome</keyword>
<dbReference type="GO" id="GO:0042162">
    <property type="term" value="F:telomeric DNA binding"/>
    <property type="evidence" value="ECO:0007669"/>
    <property type="project" value="TreeGrafter"/>
</dbReference>
<dbReference type="EMBL" id="FXLY01000011">
    <property type="protein sequence ID" value="SMN22236.1"/>
    <property type="molecule type" value="Genomic_DNA"/>
</dbReference>
<dbReference type="OrthoDB" id="289721at2759"/>
<evidence type="ECO:0000313" key="16">
    <source>
        <dbReference type="Proteomes" id="UP000196158"/>
    </source>
</evidence>
<dbReference type="InterPro" id="IPR021891">
    <property type="entry name" value="Telomerase_RBD"/>
</dbReference>
<keyword evidence="6 13" id="KW-0548">Nucleotidyltransferase</keyword>
<comment type="catalytic activity">
    <reaction evidence="12 13">
        <text>DNA(n) + a 2'-deoxyribonucleoside 5'-triphosphate = DNA(n+1) + diphosphate</text>
        <dbReference type="Rhea" id="RHEA:22508"/>
        <dbReference type="Rhea" id="RHEA-COMP:17339"/>
        <dbReference type="Rhea" id="RHEA-COMP:17340"/>
        <dbReference type="ChEBI" id="CHEBI:33019"/>
        <dbReference type="ChEBI" id="CHEBI:61560"/>
        <dbReference type="ChEBI" id="CHEBI:173112"/>
        <dbReference type="EC" id="2.7.7.49"/>
    </reaction>
</comment>
<comment type="subcellular location">
    <subcellularLocation>
        <location evidence="13">Nucleus</location>
    </subcellularLocation>
    <subcellularLocation>
        <location evidence="13">Chromosome</location>
        <location evidence="13">Telomere</location>
    </subcellularLocation>
</comment>
<evidence type="ECO:0000256" key="12">
    <source>
        <dbReference type="ARBA" id="ARBA00048173"/>
    </source>
</evidence>
<dbReference type="PANTHER" id="PTHR12066">
    <property type="entry name" value="TELOMERASE REVERSE TRANSCRIPTASE"/>
    <property type="match status" value="1"/>
</dbReference>
<dbReference type="GO" id="GO:0003720">
    <property type="term" value="F:telomerase activity"/>
    <property type="evidence" value="ECO:0007669"/>
    <property type="project" value="InterPro"/>
</dbReference>
<organism evidence="15 16">
    <name type="scientific">Maudiozyma saulgeensis</name>
    <dbReference type="NCBI Taxonomy" id="1789683"/>
    <lineage>
        <taxon>Eukaryota</taxon>
        <taxon>Fungi</taxon>
        <taxon>Dikarya</taxon>
        <taxon>Ascomycota</taxon>
        <taxon>Saccharomycotina</taxon>
        <taxon>Saccharomycetes</taxon>
        <taxon>Saccharomycetales</taxon>
        <taxon>Saccharomycetaceae</taxon>
        <taxon>Maudiozyma</taxon>
    </lineage>
</organism>
<evidence type="ECO:0000256" key="11">
    <source>
        <dbReference type="ARBA" id="ARBA00023242"/>
    </source>
</evidence>
<dbReference type="InterPro" id="IPR043502">
    <property type="entry name" value="DNA/RNA_pol_sf"/>
</dbReference>
<dbReference type="SMART" id="SM00975">
    <property type="entry name" value="Telomerase_RBD"/>
    <property type="match status" value="1"/>
</dbReference>
<feature type="domain" description="Reverse transcriptase" evidence="14">
    <location>
        <begin position="403"/>
        <end position="706"/>
    </location>
</feature>
<comment type="similarity">
    <text evidence="1 13">Belongs to the reverse transcriptase family. Telomerase subfamily.</text>
</comment>
<evidence type="ECO:0000256" key="5">
    <source>
        <dbReference type="ARBA" id="ARBA00022679"/>
    </source>
</evidence>
<dbReference type="GO" id="GO:0070034">
    <property type="term" value="F:telomerase RNA binding"/>
    <property type="evidence" value="ECO:0007669"/>
    <property type="project" value="TreeGrafter"/>
</dbReference>
<dbReference type="GO" id="GO:0000781">
    <property type="term" value="C:chromosome, telomeric region"/>
    <property type="evidence" value="ECO:0007669"/>
    <property type="project" value="UniProtKB-SubCell"/>
</dbReference>
<evidence type="ECO:0000256" key="13">
    <source>
        <dbReference type="RuleBase" id="RU365061"/>
    </source>
</evidence>
<sequence>MQLLRKYIEKLNISITQVDSNNSLEFSVNQLLDNYFIVPNQVSIEHPVLRCNLEHKETIDCLVQYLIDNKLFNNLLTYGYSVNNPENVSYTPHSVSVNIHVTRLKDVSWELLHLKVGTTNFVELLLNYTVLEYKDGYFQQVVGNMNNIPHRPPKWYTKQNTFIDSSTGNITNKTFIHKVFKNYCLSGPNKISSEIEVLEDILSSGQQDIRHKSKKLPWHGCISALKRKCRTNLNFDHLLDKICGLQTPDKVSNHLERQMPVSDVNRFIILVLEKLLPQKMYGSRKNKSLFFSHVSEMLRLPINGKMFIEDILRKIELKRCVWLGYPYISNSREQFLGSSELLEKFLNWYFKILVPNIVMYFFYCTEVSSGIEVIYFRRSTWKSMIKPFKDNYFSKYLVENLICRNHASYTLSEFNHSRLRIIPKKASGQFRMICVPNKGVDEIENKIYYANKRDVISPVQSILNHLRLKRDTPFVKIFSTMQIAGALEIFKTRLIKRYGTLPVLHFMKFDIESCYDSIPRRKLLYVLKQLLKKEEDGFFVRSKGRLNPHSGVFSTYDVVNGIDYRGPHSVALDKGWAKYLSPHDVTTVVEDEIFKTVVWIKNKCYLRKDGLFQGSSLSGLLVDILYDDMLLHYSEFHCIKKEETLILRLADDFLIISNCGRQIESIKQLAFNGFEEYNAKVNVDKIIIENSQLSPNKKIQFCALDISIQNLEIWKPSDALNISRISSLSSKVLFNQLEWFFNLRLQHNTINTNLNSFDVIASQVGYITTNISTVMINAFRNRNLNFKSFIKYVNRIFSLVIEQCSNTGENLGIEFEVSIREEILHKFLLSFSKHPSRYRIIVQYLKDEVEKYRYIRSLCI</sequence>
<evidence type="ECO:0000256" key="3">
    <source>
        <dbReference type="ARBA" id="ARBA00016182"/>
    </source>
</evidence>
<dbReference type="AlphaFoldDB" id="A0A1X7RAJ7"/>
<evidence type="ECO:0000256" key="1">
    <source>
        <dbReference type="ARBA" id="ARBA00008001"/>
    </source>
</evidence>
<dbReference type="Proteomes" id="UP000196158">
    <property type="component" value="Unassembled WGS sequence"/>
</dbReference>
<comment type="function">
    <text evidence="13">Telomerase is a ribonucleoprotein enzyme essential for the replication of chromosome termini in most eukaryotes. It elongates telomeres. It is a reverse transcriptase that adds simple sequence repeats to chromosome ends by copying a template sequence within the RNA component of the enzyme.</text>
</comment>
<gene>
    <name evidence="15" type="ORF">KASA_0H00066G</name>
</gene>
<accession>A0A1X7RAJ7</accession>
<keyword evidence="10 13" id="KW-0695">RNA-directed DNA polymerase</keyword>
<keyword evidence="7 13" id="KW-0479">Metal-binding</keyword>
<evidence type="ECO:0000259" key="14">
    <source>
        <dbReference type="PROSITE" id="PS50878"/>
    </source>
</evidence>
<dbReference type="GO" id="GO:0000333">
    <property type="term" value="C:telomerase catalytic core complex"/>
    <property type="evidence" value="ECO:0007669"/>
    <property type="project" value="TreeGrafter"/>
</dbReference>
<keyword evidence="8 13" id="KW-0460">Magnesium</keyword>
<dbReference type="Gene3D" id="1.10.132.70">
    <property type="match status" value="1"/>
</dbReference>
<protein>
    <recommendedName>
        <fullName evidence="3 13">Telomerase reverse transcriptase</fullName>
        <ecNumber evidence="2 13">2.7.7.49</ecNumber>
    </recommendedName>
    <alternativeName>
        <fullName evidence="13">Telomerase catalytic subunit</fullName>
    </alternativeName>
</protein>
<dbReference type="PROSITE" id="PS50878">
    <property type="entry name" value="RT_POL"/>
    <property type="match status" value="1"/>
</dbReference>
<keyword evidence="5 13" id="KW-0808">Transferase</keyword>
<dbReference type="InterPro" id="IPR000477">
    <property type="entry name" value="RT_dom"/>
</dbReference>
<dbReference type="STRING" id="1789683.A0A1X7RAJ7"/>
<evidence type="ECO:0000256" key="7">
    <source>
        <dbReference type="ARBA" id="ARBA00022723"/>
    </source>
</evidence>
<dbReference type="GO" id="GO:0046872">
    <property type="term" value="F:metal ion binding"/>
    <property type="evidence" value="ECO:0007669"/>
    <property type="project" value="UniProtKB-KW"/>
</dbReference>
<proteinExistence type="inferred from homology"/>
<name>A0A1X7RAJ7_9SACH</name>
<keyword evidence="9 13" id="KW-0779">Telomere</keyword>
<dbReference type="GO" id="GO:0007004">
    <property type="term" value="P:telomere maintenance via telomerase"/>
    <property type="evidence" value="ECO:0007669"/>
    <property type="project" value="TreeGrafter"/>
</dbReference>
<keyword evidence="4 13" id="KW-0158">Chromosome</keyword>
<evidence type="ECO:0000256" key="10">
    <source>
        <dbReference type="ARBA" id="ARBA00022918"/>
    </source>
</evidence>
<dbReference type="EC" id="2.7.7.49" evidence="2 13"/>
<dbReference type="PANTHER" id="PTHR12066:SF0">
    <property type="entry name" value="TELOMERASE REVERSE TRANSCRIPTASE"/>
    <property type="match status" value="1"/>
</dbReference>
<reference evidence="15 16" key="1">
    <citation type="submission" date="2017-04" db="EMBL/GenBank/DDBJ databases">
        <authorList>
            <person name="Afonso C.L."/>
            <person name="Miller P.J."/>
            <person name="Scott M.A."/>
            <person name="Spackman E."/>
            <person name="Goraichik I."/>
            <person name="Dimitrov K.M."/>
            <person name="Suarez D.L."/>
            <person name="Swayne D.E."/>
        </authorList>
    </citation>
    <scope>NUCLEOTIDE SEQUENCE [LARGE SCALE GENOMIC DNA]</scope>
</reference>
<dbReference type="Pfam" id="PF12009">
    <property type="entry name" value="Telomerase_RBD"/>
    <property type="match status" value="1"/>
</dbReference>